<dbReference type="InterPro" id="IPR000742">
    <property type="entry name" value="EGF"/>
</dbReference>
<dbReference type="CDD" id="cd00054">
    <property type="entry name" value="EGF_CA"/>
    <property type="match status" value="1"/>
</dbReference>
<dbReference type="SUPFAM" id="SSF49899">
    <property type="entry name" value="Concanavalin A-like lectins/glucanases"/>
    <property type="match status" value="3"/>
</dbReference>
<keyword evidence="2" id="KW-0479">Metal-binding</keyword>
<evidence type="ECO:0000256" key="6">
    <source>
        <dbReference type="PROSITE-ProRule" id="PRU00076"/>
    </source>
</evidence>
<keyword evidence="4 6" id="KW-1015">Disulfide bond</keyword>
<protein>
    <submittedName>
        <fullName evidence="10">Uncharacterized protein</fullName>
    </submittedName>
</protein>
<organism evidence="10 11">
    <name type="scientific">Porites lobata</name>
    <dbReference type="NCBI Taxonomy" id="104759"/>
    <lineage>
        <taxon>Eukaryota</taxon>
        <taxon>Metazoa</taxon>
        <taxon>Cnidaria</taxon>
        <taxon>Anthozoa</taxon>
        <taxon>Hexacorallia</taxon>
        <taxon>Scleractinia</taxon>
        <taxon>Fungiina</taxon>
        <taxon>Poritidae</taxon>
        <taxon>Porites</taxon>
    </lineage>
</organism>
<dbReference type="PROSITE" id="PS50948">
    <property type="entry name" value="PAN"/>
    <property type="match status" value="1"/>
</dbReference>
<evidence type="ECO:0000313" key="11">
    <source>
        <dbReference type="Proteomes" id="UP001159405"/>
    </source>
</evidence>
<dbReference type="InterPro" id="IPR000152">
    <property type="entry name" value="EGF-type_Asp/Asn_hydroxyl_site"/>
</dbReference>
<evidence type="ECO:0000256" key="1">
    <source>
        <dbReference type="ARBA" id="ARBA00001913"/>
    </source>
</evidence>
<dbReference type="PRINTS" id="PR00895">
    <property type="entry name" value="PENTAXIN"/>
</dbReference>
<evidence type="ECO:0000256" key="2">
    <source>
        <dbReference type="ARBA" id="ARBA00022723"/>
    </source>
</evidence>
<evidence type="ECO:0000259" key="9">
    <source>
        <dbReference type="PROSITE" id="PS51828"/>
    </source>
</evidence>
<evidence type="ECO:0000313" key="10">
    <source>
        <dbReference type="EMBL" id="CAH3156368.1"/>
    </source>
</evidence>
<evidence type="ECO:0000259" key="7">
    <source>
        <dbReference type="PROSITE" id="PS50026"/>
    </source>
</evidence>
<dbReference type="SMART" id="SM00181">
    <property type="entry name" value="EGF"/>
    <property type="match status" value="1"/>
</dbReference>
<dbReference type="PROSITE" id="PS00022">
    <property type="entry name" value="EGF_1"/>
    <property type="match status" value="1"/>
</dbReference>
<dbReference type="InterPro" id="IPR001759">
    <property type="entry name" value="PTX_dom"/>
</dbReference>
<dbReference type="InterPro" id="IPR051360">
    <property type="entry name" value="Neuronal_Pentraxin_Related"/>
</dbReference>
<keyword evidence="5" id="KW-0325">Glycoprotein</keyword>
<gene>
    <name evidence="10" type="ORF">PLOB_00001780</name>
</gene>
<evidence type="ECO:0000256" key="3">
    <source>
        <dbReference type="ARBA" id="ARBA00022837"/>
    </source>
</evidence>
<comment type="caution">
    <text evidence="10">The sequence shown here is derived from an EMBL/GenBank/DDBJ whole genome shotgun (WGS) entry which is preliminary data.</text>
</comment>
<dbReference type="InterPro" id="IPR013320">
    <property type="entry name" value="ConA-like_dom_sf"/>
</dbReference>
<dbReference type="SMART" id="SM00159">
    <property type="entry name" value="PTX"/>
    <property type="match status" value="3"/>
</dbReference>
<feature type="domain" description="Pentraxin (PTX)" evidence="9">
    <location>
        <begin position="118"/>
        <end position="313"/>
    </location>
</feature>
<dbReference type="PANTHER" id="PTHR19277">
    <property type="entry name" value="PENTRAXIN"/>
    <property type="match status" value="1"/>
</dbReference>
<evidence type="ECO:0000256" key="4">
    <source>
        <dbReference type="ARBA" id="ARBA00023157"/>
    </source>
</evidence>
<evidence type="ECO:0000256" key="5">
    <source>
        <dbReference type="ARBA" id="ARBA00023180"/>
    </source>
</evidence>
<dbReference type="EMBL" id="CALNXK010000104">
    <property type="protein sequence ID" value="CAH3156368.1"/>
    <property type="molecule type" value="Genomic_DNA"/>
</dbReference>
<keyword evidence="11" id="KW-1185">Reference proteome</keyword>
<dbReference type="Gene3D" id="2.10.25.10">
    <property type="entry name" value="Laminin"/>
    <property type="match status" value="1"/>
</dbReference>
<dbReference type="Proteomes" id="UP001159405">
    <property type="component" value="Unassembled WGS sequence"/>
</dbReference>
<accession>A0ABN8Q3B8</accession>
<dbReference type="SUPFAM" id="SSF57196">
    <property type="entry name" value="EGF/Laminin"/>
    <property type="match status" value="1"/>
</dbReference>
<sequence>LALTGFIISSLQVTDLFDCSFACLQENHCLSFNFKQIPDPFHLCQLSSERNDTKPGNYQVEAGMTYYDAHKPQEGPGCASSPCLNGGKCISTCYNVPVSYRCECDEPHFGDLCQNWKDSYDLTFQTKSLSNYVNSTTITCSLSAFTLCIWFQTSQAGQFGLVAGLVAINCDETGECSFYVKGSKRRFYGAPLNDGAWHCLCVTWQSSGGAWSVYVDRQTNPRRSGTKFRNNHVLEFHDEQLVLGQEIQDDAFNVNRAFMGNMSRVNMWDYSMSENEIQIVGTNCSTPVGNVLKWRDFWKGLRGSVHLSGESKCTGADHSSFVSLNFTSLSDMNYILYPGSLPDIQHFTLCSWTRLRLRPDSMDQFATLLSYANSDHNNQIVIVFRKETGVMVYINNDNRRIISAPFLDVQHWHQVCITWTNSGGVIKGFIDGLFKRELSGWRDSYIIKGGGALVFGQEQDAIGGAFDAKQSFAGLMSHVNMWNYVLPPFSLVDMATGFGTEKGNLVAWSEIVKAQHHGEVGLVPVEENPPKQTMPDFKFVFPTRSVDNYVELTSAASGLSIKKITACVWVKVAQASPMALFNYKTSDSLNALTLTATDTASFSFAVSNQWKTVSYSGFLSLTGWQHVCFTWGNGGNWQLFFNGVAEKSGYENLAVGQEISSGGKILLGVRHSSASEFKSGEYFMGEISHLNFWTKKLDQDDRVITAMYRGCDATGGNWLHWMTLSQATMAGSITKATPAECILPDEIAAEERNEYCQSKTKAGCTAPVYALFDGEPSDRSKRWRCYFSEAVTVNGMGQVEYDTSTNSNCYVTIEDVDFFDII</sequence>
<feature type="domain" description="Pentraxin (PTX)" evidence="9">
    <location>
        <begin position="320"/>
        <end position="528"/>
    </location>
</feature>
<dbReference type="InterPro" id="IPR003609">
    <property type="entry name" value="Pan_app"/>
</dbReference>
<feature type="domain" description="EGF-like" evidence="7">
    <location>
        <begin position="74"/>
        <end position="114"/>
    </location>
</feature>
<dbReference type="Gene3D" id="2.60.120.200">
    <property type="match status" value="3"/>
</dbReference>
<dbReference type="PROSITE" id="PS00010">
    <property type="entry name" value="ASX_HYDROXYL"/>
    <property type="match status" value="1"/>
</dbReference>
<feature type="domain" description="Apple" evidence="8">
    <location>
        <begin position="1"/>
        <end position="71"/>
    </location>
</feature>
<feature type="domain" description="Pentraxin (PTX)" evidence="9">
    <location>
        <begin position="535"/>
        <end position="741"/>
    </location>
</feature>
<comment type="caution">
    <text evidence="6">Lacks conserved residue(s) required for the propagation of feature annotation.</text>
</comment>
<dbReference type="PROSITE" id="PS50026">
    <property type="entry name" value="EGF_3"/>
    <property type="match status" value="1"/>
</dbReference>
<dbReference type="PANTHER" id="PTHR19277:SF161">
    <property type="entry name" value="LAMININ G DOMAIN-CONTAINING PROTEIN"/>
    <property type="match status" value="1"/>
</dbReference>
<feature type="non-terminal residue" evidence="10">
    <location>
        <position position="1"/>
    </location>
</feature>
<dbReference type="Pfam" id="PF00354">
    <property type="entry name" value="Pentaxin"/>
    <property type="match status" value="3"/>
</dbReference>
<keyword evidence="3" id="KW-0106">Calcium</keyword>
<proteinExistence type="predicted"/>
<evidence type="ECO:0000259" key="8">
    <source>
        <dbReference type="PROSITE" id="PS50948"/>
    </source>
</evidence>
<keyword evidence="6" id="KW-0245">EGF-like domain</keyword>
<feature type="disulfide bond" evidence="6">
    <location>
        <begin position="104"/>
        <end position="113"/>
    </location>
</feature>
<reference evidence="10 11" key="1">
    <citation type="submission" date="2022-05" db="EMBL/GenBank/DDBJ databases">
        <authorList>
            <consortium name="Genoscope - CEA"/>
            <person name="William W."/>
        </authorList>
    </citation>
    <scope>NUCLEOTIDE SEQUENCE [LARGE SCALE GENOMIC DNA]</scope>
</reference>
<name>A0ABN8Q3B8_9CNID</name>
<dbReference type="Pfam" id="PF00024">
    <property type="entry name" value="PAN_1"/>
    <property type="match status" value="1"/>
</dbReference>
<comment type="cofactor">
    <cofactor evidence="1">
        <name>Ca(2+)</name>
        <dbReference type="ChEBI" id="CHEBI:29108"/>
    </cofactor>
</comment>
<dbReference type="PROSITE" id="PS51828">
    <property type="entry name" value="PTX_2"/>
    <property type="match status" value="3"/>
</dbReference>